<dbReference type="InterPro" id="IPR000415">
    <property type="entry name" value="Nitroreductase-like"/>
</dbReference>
<dbReference type="Pfam" id="PF00881">
    <property type="entry name" value="Nitroreductase"/>
    <property type="match status" value="1"/>
</dbReference>
<organism evidence="4">
    <name type="scientific">Lactobacillus paragasseri</name>
    <dbReference type="NCBI Taxonomy" id="2107999"/>
    <lineage>
        <taxon>Bacteria</taxon>
        <taxon>Bacillati</taxon>
        <taxon>Bacillota</taxon>
        <taxon>Bacilli</taxon>
        <taxon>Lactobacillales</taxon>
        <taxon>Lactobacillaceae</taxon>
        <taxon>Lactobacillus</taxon>
    </lineage>
</organism>
<gene>
    <name evidence="4" type="ORF">GWG61_02450</name>
</gene>
<evidence type="ECO:0000256" key="1">
    <source>
        <dbReference type="ARBA" id="ARBA00007118"/>
    </source>
</evidence>
<keyword evidence="2" id="KW-0560">Oxidoreductase</keyword>
<protein>
    <submittedName>
        <fullName evidence="4">Nitroreductase</fullName>
    </submittedName>
</protein>
<dbReference type="GO" id="GO:0016491">
    <property type="term" value="F:oxidoreductase activity"/>
    <property type="evidence" value="ECO:0007669"/>
    <property type="project" value="UniProtKB-KW"/>
</dbReference>
<proteinExistence type="inferred from homology"/>
<name>A0A6B2FT98_9LACO</name>
<dbReference type="EMBL" id="JAADJO010000004">
    <property type="protein sequence ID" value="NDJ73377.1"/>
    <property type="molecule type" value="Genomic_DNA"/>
</dbReference>
<comment type="similarity">
    <text evidence="1">Belongs to the nitroreductase family.</text>
</comment>
<feature type="domain" description="Nitroreductase" evidence="3">
    <location>
        <begin position="8"/>
        <end position="196"/>
    </location>
</feature>
<evidence type="ECO:0000313" key="4">
    <source>
        <dbReference type="EMBL" id="NDJ73377.1"/>
    </source>
</evidence>
<evidence type="ECO:0000256" key="2">
    <source>
        <dbReference type="ARBA" id="ARBA00023002"/>
    </source>
</evidence>
<dbReference type="RefSeq" id="WP_144231513.1">
    <property type="nucleotide sequence ID" value="NZ_CAKMAD010000002.1"/>
</dbReference>
<dbReference type="InterPro" id="IPR029479">
    <property type="entry name" value="Nitroreductase"/>
</dbReference>
<dbReference type="SUPFAM" id="SSF55469">
    <property type="entry name" value="FMN-dependent nitroreductase-like"/>
    <property type="match status" value="1"/>
</dbReference>
<dbReference type="Gene3D" id="3.40.109.10">
    <property type="entry name" value="NADH Oxidase"/>
    <property type="match status" value="1"/>
</dbReference>
<dbReference type="PANTHER" id="PTHR43673">
    <property type="entry name" value="NAD(P)H NITROREDUCTASE YDGI-RELATED"/>
    <property type="match status" value="1"/>
</dbReference>
<dbReference type="CDD" id="cd02136">
    <property type="entry name" value="PnbA_NfnB-like"/>
    <property type="match status" value="1"/>
</dbReference>
<dbReference type="AlphaFoldDB" id="A0A6B2FT98"/>
<dbReference type="PANTHER" id="PTHR43673:SF10">
    <property type="entry name" value="NADH DEHYDROGENASE_NAD(P)H NITROREDUCTASE XCC3605-RELATED"/>
    <property type="match status" value="1"/>
</dbReference>
<sequence length="221" mass="25298">MMNVEEAILTRHAVRLFNPDDKISRESLEKIVELAQHAPSWVDSQPWKVYIATGNTLAAVKKRHAENVKNGVKANPDWSTTHREDWAKFPRENMLKHNEATARFWENPELSSMTRQDLQTRLYDAPAICYLTIPKDSNQWSDYDLGAFGQTLMLAARGMGIDSMPAYEIVKFPESVKEIMNIPDSEWLAMGIALGYADMATRVNEYRAPRVPLDEMLKIKD</sequence>
<accession>A0A6B2FT98</accession>
<comment type="caution">
    <text evidence="4">The sequence shown here is derived from an EMBL/GenBank/DDBJ whole genome shotgun (WGS) entry which is preliminary data.</text>
</comment>
<evidence type="ECO:0000259" key="3">
    <source>
        <dbReference type="Pfam" id="PF00881"/>
    </source>
</evidence>
<reference evidence="4" key="1">
    <citation type="submission" date="2020-01" db="EMBL/GenBank/DDBJ databases">
        <title>Vaginal microbiome of pregnant Indian women: Insights into the genome of dominants Lactobacillus species.</title>
        <authorList>
            <person name="Das B."/>
            <person name="Mehta O."/>
            <person name="Ghosh T.S."/>
            <person name="Kothidar A."/>
            <person name="Gowtham M.R."/>
            <person name="Mitra R."/>
            <person name="Kshetrapal P."/>
            <person name="Wadhwa N."/>
            <person name="Thiruvengadam R."/>
            <person name="Nair G.B."/>
            <person name="Bhatnagar S."/>
            <person name="Das B."/>
        </authorList>
    </citation>
    <scope>NUCLEOTIDE SEQUENCE</scope>
    <source>
        <strain evidence="4">Indica</strain>
    </source>
</reference>